<evidence type="ECO:0000313" key="1">
    <source>
        <dbReference type="EMBL" id="SQH98938.1"/>
    </source>
</evidence>
<dbReference type="KEGG" id="cmin:NCTC10288_00554"/>
<gene>
    <name evidence="1" type="ORF">NCTC10288_00554</name>
</gene>
<name>A0A2X4RIT7_9CORY</name>
<sequence length="37" mass="4166">MQPAVLYLTENSGLCIATQPIIIANRTDVNEEFYFCS</sequence>
<accession>A0A2X4RIT7</accession>
<dbReference type="EMBL" id="LS483460">
    <property type="protein sequence ID" value="SQH98938.1"/>
    <property type="molecule type" value="Genomic_DNA"/>
</dbReference>
<proteinExistence type="predicted"/>
<organism evidence="1 2">
    <name type="scientific">Corynebacterium minutissimum</name>
    <dbReference type="NCBI Taxonomy" id="38301"/>
    <lineage>
        <taxon>Bacteria</taxon>
        <taxon>Bacillati</taxon>
        <taxon>Actinomycetota</taxon>
        <taxon>Actinomycetes</taxon>
        <taxon>Mycobacteriales</taxon>
        <taxon>Corynebacteriaceae</taxon>
        <taxon>Corynebacterium</taxon>
    </lineage>
</organism>
<dbReference type="Proteomes" id="UP000249264">
    <property type="component" value="Chromosome 1"/>
</dbReference>
<reference evidence="1 2" key="1">
    <citation type="submission" date="2018-06" db="EMBL/GenBank/DDBJ databases">
        <authorList>
            <consortium name="Pathogen Informatics"/>
            <person name="Doyle S."/>
        </authorList>
    </citation>
    <scope>NUCLEOTIDE SEQUENCE [LARGE SCALE GENOMIC DNA]</scope>
    <source>
        <strain evidence="1 2">NCTC10288</strain>
    </source>
</reference>
<dbReference type="AlphaFoldDB" id="A0A2X4RIT7"/>
<protein>
    <submittedName>
        <fullName evidence="1">Uncharacterized protein</fullName>
    </submittedName>
</protein>
<evidence type="ECO:0000313" key="2">
    <source>
        <dbReference type="Proteomes" id="UP000249264"/>
    </source>
</evidence>